<gene>
    <name evidence="1" type="ORF">A3E44_04870</name>
</gene>
<comment type="caution">
    <text evidence="1">The sequence shown here is derived from an EMBL/GenBank/DDBJ whole genome shotgun (WGS) entry which is preliminary data.</text>
</comment>
<sequence>MFIIFGMFPILKNFLDFLEYVRRNKKFVCSFVGFTAEVDYPDVKFVTQNPFDSIEMKHFTAVSCYAKFLEESGKVGKRAFAFGEKLKCFFDDFGLYGINFDCP</sequence>
<organism evidence="1 2">
    <name type="scientific">Candidatus Woesebacteria bacterium RIFCSPHIGHO2_12_FULL_41_24</name>
    <dbReference type="NCBI Taxonomy" id="1802510"/>
    <lineage>
        <taxon>Bacteria</taxon>
        <taxon>Candidatus Woeseibacteriota</taxon>
    </lineage>
</organism>
<evidence type="ECO:0000313" key="1">
    <source>
        <dbReference type="EMBL" id="OGM55567.1"/>
    </source>
</evidence>
<evidence type="ECO:0000313" key="2">
    <source>
        <dbReference type="Proteomes" id="UP000178603"/>
    </source>
</evidence>
<dbReference type="AlphaFoldDB" id="A0A1F8AV04"/>
<reference evidence="1 2" key="1">
    <citation type="journal article" date="2016" name="Nat. Commun.">
        <title>Thousands of microbial genomes shed light on interconnected biogeochemical processes in an aquifer system.</title>
        <authorList>
            <person name="Anantharaman K."/>
            <person name="Brown C.T."/>
            <person name="Hug L.A."/>
            <person name="Sharon I."/>
            <person name="Castelle C.J."/>
            <person name="Probst A.J."/>
            <person name="Thomas B.C."/>
            <person name="Singh A."/>
            <person name="Wilkins M.J."/>
            <person name="Karaoz U."/>
            <person name="Brodie E.L."/>
            <person name="Williams K.H."/>
            <person name="Hubbard S.S."/>
            <person name="Banfield J.F."/>
        </authorList>
    </citation>
    <scope>NUCLEOTIDE SEQUENCE [LARGE SCALE GENOMIC DNA]</scope>
</reference>
<dbReference type="EMBL" id="MGGW01000001">
    <property type="protein sequence ID" value="OGM55567.1"/>
    <property type="molecule type" value="Genomic_DNA"/>
</dbReference>
<dbReference type="Proteomes" id="UP000178603">
    <property type="component" value="Unassembled WGS sequence"/>
</dbReference>
<name>A0A1F8AV04_9BACT</name>
<proteinExistence type="predicted"/>
<protein>
    <submittedName>
        <fullName evidence="1">Uncharacterized protein</fullName>
    </submittedName>
</protein>
<accession>A0A1F8AV04</accession>